<evidence type="ECO:0000313" key="2">
    <source>
        <dbReference type="EMBL" id="GIH95390.1"/>
    </source>
</evidence>
<name>A0A8J3WN47_9ACTN</name>
<comment type="caution">
    <text evidence="2">The sequence shown here is derived from an EMBL/GenBank/DDBJ whole genome shotgun (WGS) entry which is preliminary data.</text>
</comment>
<feature type="compositionally biased region" description="Basic and acidic residues" evidence="1">
    <location>
        <begin position="1"/>
        <end position="12"/>
    </location>
</feature>
<organism evidence="2 3">
    <name type="scientific">Planobispora siamensis</name>
    <dbReference type="NCBI Taxonomy" id="936338"/>
    <lineage>
        <taxon>Bacteria</taxon>
        <taxon>Bacillati</taxon>
        <taxon>Actinomycetota</taxon>
        <taxon>Actinomycetes</taxon>
        <taxon>Streptosporangiales</taxon>
        <taxon>Streptosporangiaceae</taxon>
        <taxon>Planobispora</taxon>
    </lineage>
</organism>
<dbReference type="EMBL" id="BOOJ01000052">
    <property type="protein sequence ID" value="GIH95390.1"/>
    <property type="molecule type" value="Genomic_DNA"/>
</dbReference>
<feature type="region of interest" description="Disordered" evidence="1">
    <location>
        <begin position="1"/>
        <end position="45"/>
    </location>
</feature>
<sequence length="78" mass="8165">MENDMRKHRENVADSGYTAIQAGSIHGSDTAEQASAAPREGAAPDTDAVDTVIVNMQADRAKVGMQAGVVVGDVHIQM</sequence>
<accession>A0A8J3WN47</accession>
<keyword evidence="3" id="KW-1185">Reference proteome</keyword>
<dbReference type="Proteomes" id="UP000619788">
    <property type="component" value="Unassembled WGS sequence"/>
</dbReference>
<evidence type="ECO:0000313" key="3">
    <source>
        <dbReference type="Proteomes" id="UP000619788"/>
    </source>
</evidence>
<reference evidence="2 3" key="1">
    <citation type="submission" date="2021-01" db="EMBL/GenBank/DDBJ databases">
        <title>Whole genome shotgun sequence of Planobispora siamensis NBRC 107568.</title>
        <authorList>
            <person name="Komaki H."/>
            <person name="Tamura T."/>
        </authorList>
    </citation>
    <scope>NUCLEOTIDE SEQUENCE [LARGE SCALE GENOMIC DNA]</scope>
    <source>
        <strain evidence="2 3">NBRC 107568</strain>
    </source>
</reference>
<gene>
    <name evidence="2" type="ORF">Psi01_60200</name>
</gene>
<dbReference type="AlphaFoldDB" id="A0A8J3WN47"/>
<protein>
    <submittedName>
        <fullName evidence="2">Uncharacterized protein</fullName>
    </submittedName>
</protein>
<evidence type="ECO:0000256" key="1">
    <source>
        <dbReference type="SAM" id="MobiDB-lite"/>
    </source>
</evidence>
<proteinExistence type="predicted"/>